<evidence type="ECO:0000256" key="3">
    <source>
        <dbReference type="SAM" id="MobiDB-lite"/>
    </source>
</evidence>
<feature type="chain" id="PRO_5046574925" description="Toxin A" evidence="4">
    <location>
        <begin position="30"/>
        <end position="1250"/>
    </location>
</feature>
<feature type="repeat" description="Cell wall-binding" evidence="2">
    <location>
        <begin position="1187"/>
        <end position="1206"/>
    </location>
</feature>
<feature type="repeat" description="Cell wall-binding" evidence="2">
    <location>
        <begin position="1007"/>
        <end position="1026"/>
    </location>
</feature>
<evidence type="ECO:0000313" key="5">
    <source>
        <dbReference type="EMBL" id="GAA6499126.1"/>
    </source>
</evidence>
<keyword evidence="4" id="KW-0732">Signal</keyword>
<evidence type="ECO:0000313" key="6">
    <source>
        <dbReference type="Proteomes" id="UP001600941"/>
    </source>
</evidence>
<feature type="repeat" description="Cell wall-binding" evidence="2">
    <location>
        <begin position="1147"/>
        <end position="1166"/>
    </location>
</feature>
<feature type="region of interest" description="Disordered" evidence="3">
    <location>
        <begin position="472"/>
        <end position="509"/>
    </location>
</feature>
<evidence type="ECO:0000256" key="1">
    <source>
        <dbReference type="ARBA" id="ARBA00022737"/>
    </source>
</evidence>
<feature type="repeat" description="Cell wall-binding" evidence="2">
    <location>
        <begin position="1207"/>
        <end position="1226"/>
    </location>
</feature>
<feature type="repeat" description="Cell wall-binding" evidence="2">
    <location>
        <begin position="967"/>
        <end position="986"/>
    </location>
</feature>
<dbReference type="Gene3D" id="2.10.270.10">
    <property type="entry name" value="Cholin Binding"/>
    <property type="match status" value="5"/>
</dbReference>
<dbReference type="Pfam" id="PF19127">
    <property type="entry name" value="Choline_bind_3"/>
    <property type="match status" value="6"/>
</dbReference>
<dbReference type="PROSITE" id="PS51170">
    <property type="entry name" value="CW"/>
    <property type="match status" value="17"/>
</dbReference>
<feature type="repeat" description="Cell wall-binding" evidence="2">
    <location>
        <begin position="1167"/>
        <end position="1186"/>
    </location>
</feature>
<feature type="compositionally biased region" description="Acidic residues" evidence="3">
    <location>
        <begin position="472"/>
        <end position="489"/>
    </location>
</feature>
<dbReference type="EMBL" id="BAABZQ010000001">
    <property type="protein sequence ID" value="GAA6499126.1"/>
    <property type="molecule type" value="Genomic_DNA"/>
</dbReference>
<dbReference type="InterPro" id="IPR052159">
    <property type="entry name" value="Competence_DNA_uptake"/>
</dbReference>
<feature type="repeat" description="Cell wall-binding" evidence="2">
    <location>
        <begin position="907"/>
        <end position="926"/>
    </location>
</feature>
<dbReference type="Gene3D" id="3.60.15.10">
    <property type="entry name" value="Ribonuclease Z/Hydroxyacylglutathione hydrolase-like"/>
    <property type="match status" value="2"/>
</dbReference>
<feature type="repeat" description="Cell wall-binding" evidence="2">
    <location>
        <begin position="887"/>
        <end position="906"/>
    </location>
</feature>
<evidence type="ECO:0008006" key="7">
    <source>
        <dbReference type="Google" id="ProtNLM"/>
    </source>
</evidence>
<feature type="compositionally biased region" description="Acidic residues" evidence="3">
    <location>
        <begin position="204"/>
        <end position="231"/>
    </location>
</feature>
<evidence type="ECO:0000256" key="2">
    <source>
        <dbReference type="PROSITE-ProRule" id="PRU00591"/>
    </source>
</evidence>
<feature type="compositionally biased region" description="Acidic residues" evidence="3">
    <location>
        <begin position="245"/>
        <end position="261"/>
    </location>
</feature>
<feature type="compositionally biased region" description="Polar residues" evidence="3">
    <location>
        <begin position="277"/>
        <end position="311"/>
    </location>
</feature>
<dbReference type="Proteomes" id="UP001600941">
    <property type="component" value="Unassembled WGS sequence"/>
</dbReference>
<dbReference type="Gene3D" id="2.10.270.20">
    <property type="match status" value="2"/>
</dbReference>
<protein>
    <recommendedName>
        <fullName evidence="7">Toxin A</fullName>
    </recommendedName>
</protein>
<dbReference type="Pfam" id="PF01473">
    <property type="entry name" value="Choline_bind_1"/>
    <property type="match status" value="8"/>
</dbReference>
<evidence type="ECO:0000256" key="4">
    <source>
        <dbReference type="SAM" id="SignalP"/>
    </source>
</evidence>
<feature type="signal peptide" evidence="4">
    <location>
        <begin position="1"/>
        <end position="29"/>
    </location>
</feature>
<keyword evidence="6" id="KW-1185">Reference proteome</keyword>
<organism evidence="5 6">
    <name type="scientific">Blautia parvula</name>
    <dbReference type="NCBI Taxonomy" id="2877527"/>
    <lineage>
        <taxon>Bacteria</taxon>
        <taxon>Bacillati</taxon>
        <taxon>Bacillota</taxon>
        <taxon>Clostridia</taxon>
        <taxon>Lachnospirales</taxon>
        <taxon>Lachnospiraceae</taxon>
        <taxon>Blautia</taxon>
    </lineage>
</organism>
<feature type="repeat" description="Cell wall-binding" evidence="2">
    <location>
        <begin position="1027"/>
        <end position="1046"/>
    </location>
</feature>
<feature type="repeat" description="Cell wall-binding" evidence="2">
    <location>
        <begin position="1067"/>
        <end position="1086"/>
    </location>
</feature>
<name>A0ABQ0BRH4_9FIRM</name>
<proteinExistence type="predicted"/>
<reference evidence="5 6" key="1">
    <citation type="submission" date="2024-04" db="EMBL/GenBank/DDBJ databases">
        <title>Defined microbial consortia suppress multidrug-resistant proinflammatory Enterobacteriaceae via ecological control.</title>
        <authorList>
            <person name="Furuichi M."/>
            <person name="Kawaguchi T."/>
            <person name="Pust M."/>
            <person name="Yasuma K."/>
            <person name="Plichta D."/>
            <person name="Hasegawa N."/>
            <person name="Ohya T."/>
            <person name="Bhattarai S."/>
            <person name="Sasajima S."/>
            <person name="Aoto Y."/>
            <person name="Tuganbaev T."/>
            <person name="Yaginuma M."/>
            <person name="Ueda M."/>
            <person name="Okahashi N."/>
            <person name="Amafuji K."/>
            <person name="Kiridooshi Y."/>
            <person name="Sugita K."/>
            <person name="Strazar M."/>
            <person name="Skelly A."/>
            <person name="Suda W."/>
            <person name="Hattori M."/>
            <person name="Nakamoto N."/>
            <person name="Caballero S."/>
            <person name="Norman J."/>
            <person name="Olle B."/>
            <person name="Tanoue T."/>
            <person name="Arita M."/>
            <person name="Bucci V."/>
            <person name="Atarashi K."/>
            <person name="Xavier R."/>
            <person name="Honda K."/>
        </authorList>
    </citation>
    <scope>NUCLEOTIDE SEQUENCE [LARGE SCALE GENOMIC DNA]</scope>
    <source>
        <strain evidence="6">k34-0107-D12</strain>
    </source>
</reference>
<dbReference type="InterPro" id="IPR018337">
    <property type="entry name" value="Cell_wall/Cho-bd_repeat"/>
</dbReference>
<feature type="compositionally biased region" description="Low complexity" evidence="3">
    <location>
        <begin position="377"/>
        <end position="388"/>
    </location>
</feature>
<feature type="region of interest" description="Disordered" evidence="3">
    <location>
        <begin position="198"/>
        <end position="388"/>
    </location>
</feature>
<accession>A0ABQ0BRH4</accession>
<feature type="repeat" description="Cell wall-binding" evidence="2">
    <location>
        <begin position="1107"/>
        <end position="1126"/>
    </location>
</feature>
<dbReference type="PANTHER" id="PTHR30619">
    <property type="entry name" value="DNA INTERNALIZATION/COMPETENCE PROTEIN COMEC/REC2"/>
    <property type="match status" value="1"/>
</dbReference>
<keyword evidence="1" id="KW-0677">Repeat</keyword>
<feature type="repeat" description="Cell wall-binding" evidence="2">
    <location>
        <begin position="1127"/>
        <end position="1146"/>
    </location>
</feature>
<dbReference type="SUPFAM" id="SSF69360">
    <property type="entry name" value="Cell wall binding repeat"/>
    <property type="match status" value="4"/>
</dbReference>
<dbReference type="SUPFAM" id="SSF56281">
    <property type="entry name" value="Metallo-hydrolase/oxidoreductase"/>
    <property type="match status" value="2"/>
</dbReference>
<gene>
    <name evidence="5" type="ORF">K340107D12_19420</name>
</gene>
<feature type="repeat" description="Cell wall-binding" evidence="2">
    <location>
        <begin position="927"/>
        <end position="946"/>
    </location>
</feature>
<feature type="repeat" description="Cell wall-binding" evidence="2">
    <location>
        <begin position="1087"/>
        <end position="1106"/>
    </location>
</feature>
<sequence>MHRKKKKLICYLIVCVMIFCVNLSFPQRAETVQAAANGCKIHFLTLQDNTDAILLECNGKFGMVDSGEDSDYPNGRDSRYPFREGTVKRKGFEGEVLSYMHSVGVTKNNFEFYIGTHPHSDHIGSADEVIYEFHPKRVYIEKYSDSDITDSSRLWDNLYVYDHMVKAAKDTGATLIQAFRKDAPLYPETVTLRGTILFPQITETEPEENTDADSTTEEAPDQDTDPSVQDEDTSHHSQETPGEPSENEPSENEPPADDPETQDNTFNEAENDETLEASPQENSDQAQPETADLNQDTSNQSGEDLPDSDTSADTKQDTLPDAEQPDVSMPADNAIDSSTGKSETNMAVQVKGPDSFSITVSYTSKDKDTDVPKPVTISSDSSSSAGSITKISDNLWTYEFKNLQKYDNTKKELKLSVVITADGYSFSPIEGATPYDFIGEANSVNALSAPIAEGDSKTAEDLADDPEIEAIQENSGTDDESLEEPENIESDNMTTYDIPATDQVDPNHPDDPMNSKAYAGAAPAQSGIYEDEIGAESTPVFYLGGKNGMKLEIMNYGVSRPKQDANYFSLGVKVTAVSTGKTAFLAADINNFNGTETRLAKTLGHVDLLKLGHHGSYGSNTYTYLKTLSPKIAVMTGKFDYVTNNTIGSEIGTLDTLLEMSKSGMELYPTACYSSFTRAFVINLDKKLSNNIPKNKSVVAVTDFPSPNVRIHYRNGFPSVYTGWAQSADKDWYYFENSRNASSGKWIKNSAGQYYYLKPSGVMAIGWVVVGNHYYYMDSTGVMTTGWQKDKGKWYYMNSSGQMITGRQRIGQDYYYFSSSGAMAADQYVNGQYYDASGKWRPDFADSNWMQNSSGYWYRFADGSYPQNAWLSIHGSWYYFNSSGYMATGWLKDGGKWYYLGTDGAMKTGWWEINGTWYYLNSSGAMLTGLQTIGGQKYYFNSSGAMLTGWYKLKNKWYYFKGNGAAATGWYQVGTTWYYSNGSGQMITGWINSGGTYYYLTGSGAMATGWLHLGNTWYYLNGSGAMLTGWIELGGTWYYLDRNGFMLTGLRTINGQTYYLSASGAMLTGWVSLNGKWYYFHGNGAAAVGWNYINGSWYYLNNDRVMVTGLQNINGSKYYLDGSGAMRTGWLQLNNKWYYFNINGAAVSGWNYINGAWYYLNNAGVMVTGLQSINGQRYYLDGSGAMHTGWLQLNGKWYYFNSSGAAVSGWNYINGAWYYLNPKNNMMYANTWTPDGYFVNASGAWTGQRR</sequence>
<feature type="repeat" description="Cell wall-binding" evidence="2">
    <location>
        <begin position="784"/>
        <end position="803"/>
    </location>
</feature>
<feature type="repeat" description="Cell wall-binding" evidence="2">
    <location>
        <begin position="867"/>
        <end position="886"/>
    </location>
</feature>
<feature type="compositionally biased region" description="Polar residues" evidence="3">
    <location>
        <begin position="335"/>
        <end position="347"/>
    </location>
</feature>
<feature type="repeat" description="Cell wall-binding" evidence="2">
    <location>
        <begin position="947"/>
        <end position="966"/>
    </location>
</feature>
<dbReference type="InterPro" id="IPR036866">
    <property type="entry name" value="RibonucZ/Hydroxyglut_hydro"/>
</dbReference>
<comment type="caution">
    <text evidence="5">The sequence shown here is derived from an EMBL/GenBank/DDBJ whole genome shotgun (WGS) entry which is preliminary data.</text>
</comment>
<dbReference type="PANTHER" id="PTHR30619:SF7">
    <property type="entry name" value="BETA-LACTAMASE DOMAIN PROTEIN"/>
    <property type="match status" value="1"/>
</dbReference>